<dbReference type="InterPro" id="IPR041698">
    <property type="entry name" value="Methyltransf_25"/>
</dbReference>
<keyword evidence="2" id="KW-0808">Transferase</keyword>
<dbReference type="Gene3D" id="3.40.50.150">
    <property type="entry name" value="Vaccinia Virus protein VP39"/>
    <property type="match status" value="1"/>
</dbReference>
<dbReference type="AlphaFoldDB" id="A0A0K8NUU2"/>
<keyword evidence="3" id="KW-1185">Reference proteome</keyword>
<name>A0A0K8NUU2_PISS1</name>
<accession>A0A0K8NUU2</accession>
<dbReference type="InterPro" id="IPR029063">
    <property type="entry name" value="SAM-dependent_MTases_sf"/>
</dbReference>
<protein>
    <submittedName>
        <fullName evidence="2">Methyltransferase Sare_0198</fullName>
    </submittedName>
</protein>
<dbReference type="InterPro" id="IPR050508">
    <property type="entry name" value="Methyltransf_Superfamily"/>
</dbReference>
<dbReference type="PANTHER" id="PTHR42912:SF80">
    <property type="entry name" value="METHYLTRANSFERASE DOMAIN-CONTAINING PROTEIN"/>
    <property type="match status" value="1"/>
</dbReference>
<dbReference type="Proteomes" id="UP000037660">
    <property type="component" value="Unassembled WGS sequence"/>
</dbReference>
<keyword evidence="2" id="KW-0489">Methyltransferase</keyword>
<dbReference type="Pfam" id="PF13649">
    <property type="entry name" value="Methyltransf_25"/>
    <property type="match status" value="1"/>
</dbReference>
<dbReference type="EMBL" id="BBYR01000006">
    <property type="protein sequence ID" value="GAP34156.1"/>
    <property type="molecule type" value="Genomic_DNA"/>
</dbReference>
<dbReference type="GO" id="GO:0032259">
    <property type="term" value="P:methylation"/>
    <property type="evidence" value="ECO:0007669"/>
    <property type="project" value="UniProtKB-KW"/>
</dbReference>
<dbReference type="RefSeq" id="WP_054018290.1">
    <property type="nucleotide sequence ID" value="NZ_BBYR01000006.1"/>
</dbReference>
<sequence>MDGTRGITPALGFHVLTPLYDRVVAMTTRERTFKRALLDQAGIEPGQNVLDVGCGTGTLAIAAQQQRPGVQVAGLDADPAVLAIGARKARDAGADISFDLGRSSRLPYADERFDRVLSSLFFHHLSWGDKLLTAREMHRVLRPSGELHVADWGRAGGLVSRTAFLAVQLLDGFDTTSDNVAGLLPVLFGSAGFRQVEETRRIPTAFGIVSLYRAVKSGGAPEQRSAGGTA</sequence>
<feature type="domain" description="Methyltransferase" evidence="1">
    <location>
        <begin position="49"/>
        <end position="145"/>
    </location>
</feature>
<evidence type="ECO:0000259" key="1">
    <source>
        <dbReference type="Pfam" id="PF13649"/>
    </source>
</evidence>
<dbReference type="PANTHER" id="PTHR42912">
    <property type="entry name" value="METHYLTRANSFERASE"/>
    <property type="match status" value="1"/>
</dbReference>
<dbReference type="GO" id="GO:0008168">
    <property type="term" value="F:methyltransferase activity"/>
    <property type="evidence" value="ECO:0007669"/>
    <property type="project" value="UniProtKB-KW"/>
</dbReference>
<dbReference type="STRING" id="1547922.ISF6_3935"/>
<reference evidence="2 3" key="2">
    <citation type="journal article" date="2016" name="Science">
        <title>A bacterium that degrades and assimilates poly(ethylene terephthalate).</title>
        <authorList>
            <person name="Yoshida S."/>
            <person name="Hiraga K."/>
            <person name="Takehana T."/>
            <person name="Taniguchi I."/>
            <person name="Yamaji H."/>
            <person name="Maeda Y."/>
            <person name="Toyohara K."/>
            <person name="Miyamoto K."/>
            <person name="Kimura Y."/>
            <person name="Oda K."/>
        </authorList>
    </citation>
    <scope>NUCLEOTIDE SEQUENCE [LARGE SCALE GENOMIC DNA]</scope>
    <source>
        <strain evidence="3">NBRC 110686 / TISTR 2288 / 201-F6</strain>
    </source>
</reference>
<comment type="caution">
    <text evidence="2">The sequence shown here is derived from an EMBL/GenBank/DDBJ whole genome shotgun (WGS) entry which is preliminary data.</text>
</comment>
<gene>
    <name evidence="2" type="ORF">ISF6_3935</name>
</gene>
<proteinExistence type="predicted"/>
<reference evidence="3" key="1">
    <citation type="submission" date="2015-07" db="EMBL/GenBank/DDBJ databases">
        <title>Discovery of a poly(ethylene terephthalate assimilation.</title>
        <authorList>
            <person name="Yoshida S."/>
            <person name="Hiraga K."/>
            <person name="Takehana T."/>
            <person name="Taniguchi I."/>
            <person name="Yamaji H."/>
            <person name="Maeda Y."/>
            <person name="Toyohara K."/>
            <person name="Miyamoto K."/>
            <person name="Kimura Y."/>
            <person name="Oda K."/>
        </authorList>
    </citation>
    <scope>NUCLEOTIDE SEQUENCE [LARGE SCALE GENOMIC DNA]</scope>
    <source>
        <strain evidence="3">NBRC 110686 / TISTR 2288 / 201-F6</strain>
    </source>
</reference>
<evidence type="ECO:0000313" key="3">
    <source>
        <dbReference type="Proteomes" id="UP000037660"/>
    </source>
</evidence>
<organism evidence="2 3">
    <name type="scientific">Piscinibacter sakaiensis</name>
    <name type="common">Ideonella sakaiensis</name>
    <dbReference type="NCBI Taxonomy" id="1547922"/>
    <lineage>
        <taxon>Bacteria</taxon>
        <taxon>Pseudomonadati</taxon>
        <taxon>Pseudomonadota</taxon>
        <taxon>Betaproteobacteria</taxon>
        <taxon>Burkholderiales</taxon>
        <taxon>Sphaerotilaceae</taxon>
        <taxon>Piscinibacter</taxon>
    </lineage>
</organism>
<dbReference type="CDD" id="cd02440">
    <property type="entry name" value="AdoMet_MTases"/>
    <property type="match status" value="1"/>
</dbReference>
<dbReference type="SUPFAM" id="SSF53335">
    <property type="entry name" value="S-adenosyl-L-methionine-dependent methyltransferases"/>
    <property type="match status" value="1"/>
</dbReference>
<evidence type="ECO:0000313" key="2">
    <source>
        <dbReference type="EMBL" id="GAP34156.1"/>
    </source>
</evidence>
<dbReference type="OrthoDB" id="8595155at2"/>